<evidence type="ECO:0000313" key="2">
    <source>
        <dbReference type="EMBL" id="MPC60749.1"/>
    </source>
</evidence>
<evidence type="ECO:0000256" key="1">
    <source>
        <dbReference type="SAM" id="MobiDB-lite"/>
    </source>
</evidence>
<dbReference type="Proteomes" id="UP000324222">
    <property type="component" value="Unassembled WGS sequence"/>
</dbReference>
<protein>
    <submittedName>
        <fullName evidence="2">Uncharacterized protein</fullName>
    </submittedName>
</protein>
<gene>
    <name evidence="2" type="ORF">E2C01_054805</name>
</gene>
<proteinExistence type="predicted"/>
<feature type="compositionally biased region" description="Pro residues" evidence="1">
    <location>
        <begin position="49"/>
        <end position="59"/>
    </location>
</feature>
<accession>A0A5B7GSX5</accession>
<dbReference type="AlphaFoldDB" id="A0A5B7GSX5"/>
<evidence type="ECO:0000313" key="3">
    <source>
        <dbReference type="Proteomes" id="UP000324222"/>
    </source>
</evidence>
<comment type="caution">
    <text evidence="2">The sequence shown here is derived from an EMBL/GenBank/DDBJ whole genome shotgun (WGS) entry which is preliminary data.</text>
</comment>
<organism evidence="2 3">
    <name type="scientific">Portunus trituberculatus</name>
    <name type="common">Swimming crab</name>
    <name type="synonym">Neptunus trituberculatus</name>
    <dbReference type="NCBI Taxonomy" id="210409"/>
    <lineage>
        <taxon>Eukaryota</taxon>
        <taxon>Metazoa</taxon>
        <taxon>Ecdysozoa</taxon>
        <taxon>Arthropoda</taxon>
        <taxon>Crustacea</taxon>
        <taxon>Multicrustacea</taxon>
        <taxon>Malacostraca</taxon>
        <taxon>Eumalacostraca</taxon>
        <taxon>Eucarida</taxon>
        <taxon>Decapoda</taxon>
        <taxon>Pleocyemata</taxon>
        <taxon>Brachyura</taxon>
        <taxon>Eubrachyura</taxon>
        <taxon>Portunoidea</taxon>
        <taxon>Portunidae</taxon>
        <taxon>Portuninae</taxon>
        <taxon>Portunus</taxon>
    </lineage>
</organism>
<reference evidence="2 3" key="1">
    <citation type="submission" date="2019-05" db="EMBL/GenBank/DDBJ databases">
        <title>Another draft genome of Portunus trituberculatus and its Hox gene families provides insights of decapod evolution.</title>
        <authorList>
            <person name="Jeong J.-H."/>
            <person name="Song I."/>
            <person name="Kim S."/>
            <person name="Choi T."/>
            <person name="Kim D."/>
            <person name="Ryu S."/>
            <person name="Kim W."/>
        </authorList>
    </citation>
    <scope>NUCLEOTIDE SEQUENCE [LARGE SCALE GENOMIC DNA]</scope>
    <source>
        <tissue evidence="2">Muscle</tissue>
    </source>
</reference>
<dbReference type="EMBL" id="VSRR010017855">
    <property type="protein sequence ID" value="MPC60749.1"/>
    <property type="molecule type" value="Genomic_DNA"/>
</dbReference>
<keyword evidence="3" id="KW-1185">Reference proteome</keyword>
<name>A0A5B7GSX5_PORTR</name>
<sequence>MGRHYMSREVAVRWGLFSLLYVYTLASGRHKGEGRGGAMPPNGRAAVQAPPPPDEWLAI</sequence>
<feature type="region of interest" description="Disordered" evidence="1">
    <location>
        <begin position="30"/>
        <end position="59"/>
    </location>
</feature>